<dbReference type="InParanoid" id="G9MGP4"/>
<dbReference type="RefSeq" id="XP_013960885.1">
    <property type="nucleotide sequence ID" value="XM_014105410.1"/>
</dbReference>
<dbReference type="Proteomes" id="UP000007115">
    <property type="component" value="Unassembled WGS sequence"/>
</dbReference>
<dbReference type="GeneID" id="25790015"/>
<dbReference type="EMBL" id="ABDF02000002">
    <property type="protein sequence ID" value="EHK26690.1"/>
    <property type="molecule type" value="Genomic_DNA"/>
</dbReference>
<sequence length="229" mass="25710">MALEACHPCLVLNAKRLVESQGYRAISGFPGEGNVSGVMLPGTKRRLMEPQIAGSRHVPKMHPIDRTYLDWLGPHQLRCLKGAYACLELIVIGDWLEIVPTTWYFDYLPLSAGICDCGRDPAIVYDFHIAPRRYMSLEFAVLGRYTMLSFRVMLLQYYYEDRHLECPVEADKEMIGTNPNALREHGRDHAKVRNETLAADIRCCDLPNGESSLLNGPLGGALNSSWATL</sequence>
<reference evidence="1 2" key="1">
    <citation type="journal article" date="2011" name="Genome Biol.">
        <title>Comparative genome sequence analysis underscores mycoparasitism as the ancestral life style of Trichoderma.</title>
        <authorList>
            <person name="Kubicek C.P."/>
            <person name="Herrera-Estrella A."/>
            <person name="Seidl-Seiboth V."/>
            <person name="Martinez D.A."/>
            <person name="Druzhinina I.S."/>
            <person name="Thon M."/>
            <person name="Zeilinger S."/>
            <person name="Casas-Flores S."/>
            <person name="Horwitz B.A."/>
            <person name="Mukherjee P.K."/>
            <person name="Mukherjee M."/>
            <person name="Kredics L."/>
            <person name="Alcaraz L.D."/>
            <person name="Aerts A."/>
            <person name="Antal Z."/>
            <person name="Atanasova L."/>
            <person name="Cervantes-Badillo M.G."/>
            <person name="Challacombe J."/>
            <person name="Chertkov O."/>
            <person name="McCluskey K."/>
            <person name="Coulpier F."/>
            <person name="Deshpande N."/>
            <person name="von Doehren H."/>
            <person name="Ebbole D.J."/>
            <person name="Esquivel-Naranjo E.U."/>
            <person name="Fekete E."/>
            <person name="Flipphi M."/>
            <person name="Glaser F."/>
            <person name="Gomez-Rodriguez E.Y."/>
            <person name="Gruber S."/>
            <person name="Han C."/>
            <person name="Henrissat B."/>
            <person name="Hermosa R."/>
            <person name="Hernandez-Onate M."/>
            <person name="Karaffa L."/>
            <person name="Kosti I."/>
            <person name="Le Crom S."/>
            <person name="Lindquist E."/>
            <person name="Lucas S."/>
            <person name="Luebeck M."/>
            <person name="Luebeck P.S."/>
            <person name="Margeot A."/>
            <person name="Metz B."/>
            <person name="Misra M."/>
            <person name="Nevalainen H."/>
            <person name="Omann M."/>
            <person name="Packer N."/>
            <person name="Perrone G."/>
            <person name="Uresti-Rivera E.E."/>
            <person name="Salamov A."/>
            <person name="Schmoll M."/>
            <person name="Seiboth B."/>
            <person name="Shapiro H."/>
            <person name="Sukno S."/>
            <person name="Tamayo-Ramos J.A."/>
            <person name="Tisch D."/>
            <person name="Wiest A."/>
            <person name="Wilkinson H.H."/>
            <person name="Zhang M."/>
            <person name="Coutinho P.M."/>
            <person name="Kenerley C.M."/>
            <person name="Monte E."/>
            <person name="Baker S.E."/>
            <person name="Grigoriev I.V."/>
        </authorList>
    </citation>
    <scope>NUCLEOTIDE SEQUENCE [LARGE SCALE GENOMIC DNA]</scope>
    <source>
        <strain evidence="2">Gv29-8 / FGSC 10586</strain>
    </source>
</reference>
<organism evidence="1 2">
    <name type="scientific">Hypocrea virens (strain Gv29-8 / FGSC 10586)</name>
    <name type="common">Gliocladium virens</name>
    <name type="synonym">Trichoderma virens</name>
    <dbReference type="NCBI Taxonomy" id="413071"/>
    <lineage>
        <taxon>Eukaryota</taxon>
        <taxon>Fungi</taxon>
        <taxon>Dikarya</taxon>
        <taxon>Ascomycota</taxon>
        <taxon>Pezizomycotina</taxon>
        <taxon>Sordariomycetes</taxon>
        <taxon>Hypocreomycetidae</taxon>
        <taxon>Hypocreales</taxon>
        <taxon>Hypocreaceae</taxon>
        <taxon>Trichoderma</taxon>
    </lineage>
</organism>
<evidence type="ECO:0000313" key="1">
    <source>
        <dbReference type="EMBL" id="EHK26690.1"/>
    </source>
</evidence>
<gene>
    <name evidence="1" type="ORF">TRIVIDRAFT_198053</name>
</gene>
<comment type="caution">
    <text evidence="1">The sequence shown here is derived from an EMBL/GenBank/DDBJ whole genome shotgun (WGS) entry which is preliminary data.</text>
</comment>
<keyword evidence="2" id="KW-1185">Reference proteome</keyword>
<dbReference type="VEuPathDB" id="FungiDB:TRIVIDRAFT_198053"/>
<name>G9MGP4_HYPVG</name>
<protein>
    <submittedName>
        <fullName evidence="1">Uncharacterized protein</fullName>
    </submittedName>
</protein>
<proteinExistence type="predicted"/>
<dbReference type="AlphaFoldDB" id="G9MGP4"/>
<evidence type="ECO:0000313" key="2">
    <source>
        <dbReference type="Proteomes" id="UP000007115"/>
    </source>
</evidence>
<dbReference type="OrthoDB" id="10506980at2759"/>
<accession>G9MGP4</accession>
<dbReference type="HOGENOM" id="CLU_1209977_0_0_1"/>